<feature type="domain" description="Carbohydrate kinase PfkB" evidence="3">
    <location>
        <begin position="15"/>
        <end position="196"/>
    </location>
</feature>
<comment type="caution">
    <text evidence="4">The sequence shown here is derived from an EMBL/GenBank/DDBJ whole genome shotgun (WGS) entry which is preliminary data.</text>
</comment>
<dbReference type="PROSITE" id="PS00583">
    <property type="entry name" value="PFKB_KINASES_1"/>
    <property type="match status" value="1"/>
</dbReference>
<evidence type="ECO:0000313" key="4">
    <source>
        <dbReference type="EMBL" id="OKL54674.1"/>
    </source>
</evidence>
<dbReference type="PANTHER" id="PTHR46566">
    <property type="entry name" value="1-PHOSPHOFRUCTOKINASE-RELATED"/>
    <property type="match status" value="1"/>
</dbReference>
<organism evidence="4 5">
    <name type="scientific">Bowdeniella nasicola</name>
    <dbReference type="NCBI Taxonomy" id="208480"/>
    <lineage>
        <taxon>Bacteria</taxon>
        <taxon>Bacillati</taxon>
        <taxon>Actinomycetota</taxon>
        <taxon>Actinomycetes</taxon>
        <taxon>Actinomycetales</taxon>
        <taxon>Actinomycetaceae</taxon>
        <taxon>Bowdeniella</taxon>
    </lineage>
</organism>
<evidence type="ECO:0000259" key="3">
    <source>
        <dbReference type="Pfam" id="PF00294"/>
    </source>
</evidence>
<dbReference type="OrthoDB" id="9801219at2"/>
<evidence type="ECO:0000256" key="2">
    <source>
        <dbReference type="ARBA" id="ARBA00022777"/>
    </source>
</evidence>
<sequence>MRSPIHIVAPNPTFDTTYRLPRIELGEANRVTDVTRISGGKGLNTARVLADLGIEASVGGFVGGPRAQEFLAGVGNVEAYFTLIDAPLRSTVSVIDQTGSTSFNEAGPHVSAADVESLIEATLDLLESFGTRAVLSLNGSNPPGTPIEAYSFLIARAREAGHIVEVDTSGDYLLAAAAAGAHVLKPNEHELLAATGGGHHRRGHLDVVGARGRPHPPLAGRCRAAMAHARPPPCPRPTAL</sequence>
<dbReference type="InterPro" id="IPR029056">
    <property type="entry name" value="Ribokinase-like"/>
</dbReference>
<dbReference type="Gene3D" id="3.40.1190.20">
    <property type="match status" value="1"/>
</dbReference>
<evidence type="ECO:0000256" key="1">
    <source>
        <dbReference type="ARBA" id="ARBA00022679"/>
    </source>
</evidence>
<gene>
    <name evidence="4" type="ORF">BSZ39_03030</name>
</gene>
<dbReference type="GO" id="GO:0008443">
    <property type="term" value="F:phosphofructokinase activity"/>
    <property type="evidence" value="ECO:0007669"/>
    <property type="project" value="TreeGrafter"/>
</dbReference>
<protein>
    <recommendedName>
        <fullName evidence="3">Carbohydrate kinase PfkB domain-containing protein</fullName>
    </recommendedName>
</protein>
<dbReference type="Proteomes" id="UP000185628">
    <property type="component" value="Unassembled WGS sequence"/>
</dbReference>
<dbReference type="SUPFAM" id="SSF53613">
    <property type="entry name" value="Ribokinase-like"/>
    <property type="match status" value="1"/>
</dbReference>
<dbReference type="PANTHER" id="PTHR46566:SF5">
    <property type="entry name" value="1-PHOSPHOFRUCTOKINASE"/>
    <property type="match status" value="1"/>
</dbReference>
<dbReference type="InterPro" id="IPR011611">
    <property type="entry name" value="PfkB_dom"/>
</dbReference>
<dbReference type="GO" id="GO:0005829">
    <property type="term" value="C:cytosol"/>
    <property type="evidence" value="ECO:0007669"/>
    <property type="project" value="TreeGrafter"/>
</dbReference>
<proteinExistence type="predicted"/>
<keyword evidence="2" id="KW-0418">Kinase</keyword>
<name>A0A1Q5Q4B6_9ACTO</name>
<dbReference type="InterPro" id="IPR002173">
    <property type="entry name" value="Carboh/pur_kinase_PfkB_CS"/>
</dbReference>
<keyword evidence="1" id="KW-0808">Transferase</keyword>
<dbReference type="RefSeq" id="WP_073715916.1">
    <property type="nucleotide sequence ID" value="NZ_MQVR01000010.1"/>
</dbReference>
<dbReference type="EMBL" id="MQVR01000010">
    <property type="protein sequence ID" value="OKL54674.1"/>
    <property type="molecule type" value="Genomic_DNA"/>
</dbReference>
<keyword evidence="5" id="KW-1185">Reference proteome</keyword>
<dbReference type="Pfam" id="PF00294">
    <property type="entry name" value="PfkB"/>
    <property type="match status" value="1"/>
</dbReference>
<evidence type="ECO:0000313" key="5">
    <source>
        <dbReference type="Proteomes" id="UP000185628"/>
    </source>
</evidence>
<accession>A0A1Q5Q4B6</accession>
<dbReference type="AlphaFoldDB" id="A0A1Q5Q4B6"/>
<reference evidence="5" key="1">
    <citation type="submission" date="2016-12" db="EMBL/GenBank/DDBJ databases">
        <authorList>
            <person name="Meng X."/>
        </authorList>
    </citation>
    <scope>NUCLEOTIDE SEQUENCE [LARGE SCALE GENOMIC DNA]</scope>
    <source>
        <strain evidence="5">DSM 19116</strain>
    </source>
</reference>